<dbReference type="Proteomes" id="UP000601435">
    <property type="component" value="Unassembled WGS sequence"/>
</dbReference>
<reference evidence="1" key="1">
    <citation type="submission" date="2021-02" db="EMBL/GenBank/DDBJ databases">
        <authorList>
            <person name="Dougan E. K."/>
            <person name="Rhodes N."/>
            <person name="Thang M."/>
            <person name="Chan C."/>
        </authorList>
    </citation>
    <scope>NUCLEOTIDE SEQUENCE</scope>
</reference>
<comment type="caution">
    <text evidence="1">The sequence shown here is derived from an EMBL/GenBank/DDBJ whole genome shotgun (WGS) entry which is preliminary data.</text>
</comment>
<sequence>MQEVTLLDDMAGSFEVSMDVCSGQRHVNGVEFFLYRGTLKISATPTRTEATLPEPGAWKFCRLTVRADHAELVHILETNLCRKMELNVECIYFFSEADGARLAFMVGKGLKDKFFGRTDLCNFQQAR</sequence>
<proteinExistence type="predicted"/>
<gene>
    <name evidence="1" type="ORF">SNEC2469_LOCUS18495</name>
</gene>
<keyword evidence="2" id="KW-1185">Reference proteome</keyword>
<protein>
    <submittedName>
        <fullName evidence="1">Uncharacterized protein</fullName>
    </submittedName>
</protein>
<dbReference type="EMBL" id="CAJNJA010031175">
    <property type="protein sequence ID" value="CAE7653802.1"/>
    <property type="molecule type" value="Genomic_DNA"/>
</dbReference>
<accession>A0A812W4D8</accession>
<name>A0A812W4D8_9DINO</name>
<dbReference type="AlphaFoldDB" id="A0A812W4D8"/>
<dbReference type="OrthoDB" id="406493at2759"/>
<organism evidence="1 2">
    <name type="scientific">Symbiodinium necroappetens</name>
    <dbReference type="NCBI Taxonomy" id="1628268"/>
    <lineage>
        <taxon>Eukaryota</taxon>
        <taxon>Sar</taxon>
        <taxon>Alveolata</taxon>
        <taxon>Dinophyceae</taxon>
        <taxon>Suessiales</taxon>
        <taxon>Symbiodiniaceae</taxon>
        <taxon>Symbiodinium</taxon>
    </lineage>
</organism>
<evidence type="ECO:0000313" key="1">
    <source>
        <dbReference type="EMBL" id="CAE7653802.1"/>
    </source>
</evidence>
<evidence type="ECO:0000313" key="2">
    <source>
        <dbReference type="Proteomes" id="UP000601435"/>
    </source>
</evidence>